<dbReference type="InterPro" id="IPR000774">
    <property type="entry name" value="PPIase_FKBP_N"/>
</dbReference>
<evidence type="ECO:0000256" key="6">
    <source>
        <dbReference type="RuleBase" id="RU003915"/>
    </source>
</evidence>
<dbReference type="SUPFAM" id="SSF54534">
    <property type="entry name" value="FKBP-like"/>
    <property type="match status" value="1"/>
</dbReference>
<dbReference type="GO" id="GO:0003755">
    <property type="term" value="F:peptidyl-prolyl cis-trans isomerase activity"/>
    <property type="evidence" value="ECO:0007669"/>
    <property type="project" value="UniProtKB-UniRule"/>
</dbReference>
<dbReference type="Pfam" id="PF00254">
    <property type="entry name" value="FKBP_C"/>
    <property type="match status" value="1"/>
</dbReference>
<reference evidence="10" key="1">
    <citation type="submission" date="2016-01" db="EMBL/GenBank/DDBJ databases">
        <authorList>
            <person name="Mitreva M."/>
            <person name="Pepin K.H."/>
            <person name="Mihindukulasuriya K.A."/>
            <person name="Fulton R."/>
            <person name="Fronick C."/>
            <person name="O'Laughlin M."/>
            <person name="Miner T."/>
            <person name="Herter B."/>
            <person name="Rosa B.A."/>
            <person name="Cordes M."/>
            <person name="Tomlinson C."/>
            <person name="Wollam A."/>
            <person name="Palsikar V.B."/>
            <person name="Mardis E.R."/>
            <person name="Wilson R.K."/>
        </authorList>
    </citation>
    <scope>NUCLEOTIDE SEQUENCE [LARGE SCALE GENOMIC DNA]</scope>
    <source>
        <strain evidence="10">MJR7716</strain>
    </source>
</reference>
<dbReference type="eggNOG" id="COG0545">
    <property type="taxonomic scope" value="Bacteria"/>
</dbReference>
<evidence type="ECO:0000259" key="8">
    <source>
        <dbReference type="PROSITE" id="PS50059"/>
    </source>
</evidence>
<dbReference type="Gene3D" id="3.10.50.40">
    <property type="match status" value="1"/>
</dbReference>
<dbReference type="InterPro" id="IPR001179">
    <property type="entry name" value="PPIase_FKBP_dom"/>
</dbReference>
<dbReference type="STRING" id="28128.HMPREF3226_02664"/>
<dbReference type="Gene3D" id="1.10.287.460">
    <property type="entry name" value="Peptidyl-prolyl cis-trans isomerase, FKBP-type, N-terminal domain"/>
    <property type="match status" value="2"/>
</dbReference>
<keyword evidence="7" id="KW-0732">Signal</keyword>
<gene>
    <name evidence="9" type="ORF">HMPREF3226_02664</name>
</gene>
<comment type="caution">
    <text evidence="9">The sequence shown here is derived from an EMBL/GenBank/DDBJ whole genome shotgun (WGS) entry which is preliminary data.</text>
</comment>
<dbReference type="AlphaFoldDB" id="A0A133PTN6"/>
<evidence type="ECO:0000256" key="1">
    <source>
        <dbReference type="ARBA" id="ARBA00000971"/>
    </source>
</evidence>
<dbReference type="Proteomes" id="UP000070533">
    <property type="component" value="Unassembled WGS sequence"/>
</dbReference>
<proteinExistence type="inferred from homology"/>
<keyword evidence="10" id="KW-1185">Reference proteome</keyword>
<evidence type="ECO:0000256" key="5">
    <source>
        <dbReference type="PROSITE-ProRule" id="PRU00277"/>
    </source>
</evidence>
<evidence type="ECO:0000256" key="4">
    <source>
        <dbReference type="ARBA" id="ARBA00023235"/>
    </source>
</evidence>
<keyword evidence="4 5" id="KW-0413">Isomerase</keyword>
<feature type="domain" description="PPIase FKBP-type" evidence="8">
    <location>
        <begin position="216"/>
        <end position="298"/>
    </location>
</feature>
<keyword evidence="3 5" id="KW-0697">Rotamase</keyword>
<evidence type="ECO:0000256" key="3">
    <source>
        <dbReference type="ARBA" id="ARBA00023110"/>
    </source>
</evidence>
<dbReference type="InterPro" id="IPR036944">
    <property type="entry name" value="PPIase_FKBP_N_sf"/>
</dbReference>
<sequence>MITETITKFYIKMKKLTIVAALAIAAVGFTSCGNSGAPKEELKSDVDSLSYAFGIDQGQNVKQYLQQMNIDTAYVDEFIKGMNDGAKNMDDKKKAAYNAGIGVGMNMNMVIKNQINKSIFGEDSTKTISLNNFLAGFAASAKGKGQKMTIDKAREVEQKVSQNIQAKNAEKTYGANKKKNDAYMAKIAKTVGVKALKQGVYYKVIKAGTGAKPKNSDIVKINYEGKTIDGKTFDQRNGATMPVGSAVPGFTEALSNMPVGSKWEIYIPYTAGYGAQQPSPDLKPFSTLIFTVELVSIEKAPQGVPAPAVKAE</sequence>
<dbReference type="PATRIC" id="fig|28128.5.peg.2741"/>
<dbReference type="GO" id="GO:0006457">
    <property type="term" value="P:protein folding"/>
    <property type="evidence" value="ECO:0007669"/>
    <property type="project" value="InterPro"/>
</dbReference>
<dbReference type="Pfam" id="PF01346">
    <property type="entry name" value="FKBP_N"/>
    <property type="match status" value="1"/>
</dbReference>
<name>A0A133PTN6_9BACT</name>
<dbReference type="PANTHER" id="PTHR43811">
    <property type="entry name" value="FKBP-TYPE PEPTIDYL-PROLYL CIS-TRANS ISOMERASE FKPA"/>
    <property type="match status" value="1"/>
</dbReference>
<dbReference type="EMBL" id="LRQG01000256">
    <property type="protein sequence ID" value="KXA32423.1"/>
    <property type="molecule type" value="Genomic_DNA"/>
</dbReference>
<dbReference type="EC" id="5.2.1.8" evidence="6"/>
<evidence type="ECO:0000313" key="10">
    <source>
        <dbReference type="Proteomes" id="UP000070533"/>
    </source>
</evidence>
<evidence type="ECO:0000313" key="9">
    <source>
        <dbReference type="EMBL" id="KXA32423.1"/>
    </source>
</evidence>
<dbReference type="PANTHER" id="PTHR43811:SF19">
    <property type="entry name" value="39 KDA FK506-BINDING NUCLEAR PROTEIN"/>
    <property type="match status" value="1"/>
</dbReference>
<evidence type="ECO:0000256" key="2">
    <source>
        <dbReference type="ARBA" id="ARBA00006577"/>
    </source>
</evidence>
<feature type="chain" id="PRO_5007458480" description="Peptidyl-prolyl cis-trans isomerase" evidence="7">
    <location>
        <begin position="26"/>
        <end position="312"/>
    </location>
</feature>
<protein>
    <recommendedName>
        <fullName evidence="6">Peptidyl-prolyl cis-trans isomerase</fullName>
        <ecNumber evidence="6">5.2.1.8</ecNumber>
    </recommendedName>
</protein>
<accession>A0A133PTN6</accession>
<organism evidence="9 10">
    <name type="scientific">Prevotella corporis</name>
    <dbReference type="NCBI Taxonomy" id="28128"/>
    <lineage>
        <taxon>Bacteria</taxon>
        <taxon>Pseudomonadati</taxon>
        <taxon>Bacteroidota</taxon>
        <taxon>Bacteroidia</taxon>
        <taxon>Bacteroidales</taxon>
        <taxon>Prevotellaceae</taxon>
        <taxon>Prevotella</taxon>
    </lineage>
</organism>
<dbReference type="InterPro" id="IPR046357">
    <property type="entry name" value="PPIase_dom_sf"/>
</dbReference>
<comment type="similarity">
    <text evidence="2 6">Belongs to the FKBP-type PPIase family.</text>
</comment>
<feature type="signal peptide" evidence="7">
    <location>
        <begin position="1"/>
        <end position="25"/>
    </location>
</feature>
<evidence type="ECO:0000256" key="7">
    <source>
        <dbReference type="SAM" id="SignalP"/>
    </source>
</evidence>
<dbReference type="PROSITE" id="PS50059">
    <property type="entry name" value="FKBP_PPIASE"/>
    <property type="match status" value="1"/>
</dbReference>
<comment type="catalytic activity">
    <reaction evidence="1 5 6">
        <text>[protein]-peptidylproline (omega=180) = [protein]-peptidylproline (omega=0)</text>
        <dbReference type="Rhea" id="RHEA:16237"/>
        <dbReference type="Rhea" id="RHEA-COMP:10747"/>
        <dbReference type="Rhea" id="RHEA-COMP:10748"/>
        <dbReference type="ChEBI" id="CHEBI:83833"/>
        <dbReference type="ChEBI" id="CHEBI:83834"/>
        <dbReference type="EC" id="5.2.1.8"/>
    </reaction>
</comment>